<evidence type="ECO:0000256" key="1">
    <source>
        <dbReference type="SAM" id="Phobius"/>
    </source>
</evidence>
<feature type="transmembrane region" description="Helical" evidence="1">
    <location>
        <begin position="107"/>
        <end position="140"/>
    </location>
</feature>
<comment type="caution">
    <text evidence="2">The sequence shown here is derived from an EMBL/GenBank/DDBJ whole genome shotgun (WGS) entry which is preliminary data.</text>
</comment>
<reference evidence="2 3" key="1">
    <citation type="submission" date="2019-02" db="EMBL/GenBank/DDBJ databases">
        <title>Deep-cultivation of Planctomycetes and their phenomic and genomic characterization uncovers novel biology.</title>
        <authorList>
            <person name="Wiegand S."/>
            <person name="Jogler M."/>
            <person name="Boedeker C."/>
            <person name="Pinto D."/>
            <person name="Vollmers J."/>
            <person name="Rivas-Marin E."/>
            <person name="Kohn T."/>
            <person name="Peeters S.H."/>
            <person name="Heuer A."/>
            <person name="Rast P."/>
            <person name="Oberbeckmann S."/>
            <person name="Bunk B."/>
            <person name="Jeske O."/>
            <person name="Meyerdierks A."/>
            <person name="Storesund J.E."/>
            <person name="Kallscheuer N."/>
            <person name="Luecker S."/>
            <person name="Lage O.M."/>
            <person name="Pohl T."/>
            <person name="Merkel B.J."/>
            <person name="Hornburger P."/>
            <person name="Mueller R.-W."/>
            <person name="Bruemmer F."/>
            <person name="Labrenz M."/>
            <person name="Spormann A.M."/>
            <person name="Op Den Camp H."/>
            <person name="Overmann J."/>
            <person name="Amann R."/>
            <person name="Jetten M.S.M."/>
            <person name="Mascher T."/>
            <person name="Medema M.H."/>
            <person name="Devos D.P."/>
            <person name="Kaster A.-K."/>
            <person name="Ovreas L."/>
            <person name="Rohde M."/>
            <person name="Galperin M.Y."/>
            <person name="Jogler C."/>
        </authorList>
    </citation>
    <scope>NUCLEOTIDE SEQUENCE [LARGE SCALE GENOMIC DNA]</scope>
    <source>
        <strain evidence="2 3">Enr8</strain>
    </source>
</reference>
<feature type="transmembrane region" description="Helical" evidence="1">
    <location>
        <begin position="152"/>
        <end position="173"/>
    </location>
</feature>
<dbReference type="AlphaFoldDB" id="A0A5C5V480"/>
<keyword evidence="1" id="KW-1133">Transmembrane helix</keyword>
<keyword evidence="1" id="KW-0472">Membrane</keyword>
<protein>
    <recommendedName>
        <fullName evidence="4">Zinc-ribbon domain-containing protein</fullName>
    </recommendedName>
</protein>
<evidence type="ECO:0000313" key="2">
    <source>
        <dbReference type="EMBL" id="TWT33354.1"/>
    </source>
</evidence>
<organism evidence="2 3">
    <name type="scientific">Blastopirellula retiformator</name>
    <dbReference type="NCBI Taxonomy" id="2527970"/>
    <lineage>
        <taxon>Bacteria</taxon>
        <taxon>Pseudomonadati</taxon>
        <taxon>Planctomycetota</taxon>
        <taxon>Planctomycetia</taxon>
        <taxon>Pirellulales</taxon>
        <taxon>Pirellulaceae</taxon>
        <taxon>Blastopirellula</taxon>
    </lineage>
</organism>
<proteinExistence type="predicted"/>
<dbReference type="RefSeq" id="WP_186767680.1">
    <property type="nucleotide sequence ID" value="NZ_SJPF01000003.1"/>
</dbReference>
<keyword evidence="3" id="KW-1185">Reference proteome</keyword>
<sequence>MATICSNCGEELIGAVNRCWRCGREFEVDALADMPPVRRSPVLREYLRENSASPADGEPIVATTTPEEAEGEIVTAEIAEKPPAPLKLDSPFQATKESATDARPIPWTGIGLCLGGLGAMLCLVTIFGVPFAIAGIGLLIWRAGSIPGRHVWLLLLLIILLLLVGSFRTSIALHDHFFGRPLFPSFVP</sequence>
<dbReference type="EMBL" id="SJPF01000003">
    <property type="protein sequence ID" value="TWT33354.1"/>
    <property type="molecule type" value="Genomic_DNA"/>
</dbReference>
<gene>
    <name evidence="2" type="ORF">Enr8_31810</name>
</gene>
<evidence type="ECO:0008006" key="4">
    <source>
        <dbReference type="Google" id="ProtNLM"/>
    </source>
</evidence>
<dbReference type="Proteomes" id="UP000318878">
    <property type="component" value="Unassembled WGS sequence"/>
</dbReference>
<keyword evidence="1" id="KW-0812">Transmembrane</keyword>
<name>A0A5C5V480_9BACT</name>
<evidence type="ECO:0000313" key="3">
    <source>
        <dbReference type="Proteomes" id="UP000318878"/>
    </source>
</evidence>
<accession>A0A5C5V480</accession>